<protein>
    <submittedName>
        <fullName evidence="2">LysM peptidoglycan-binding domain-containing protein</fullName>
    </submittedName>
</protein>
<organism evidence="2 3">
    <name type="scientific">Brevibacillus ruminantium</name>
    <dbReference type="NCBI Taxonomy" id="2950604"/>
    <lineage>
        <taxon>Bacteria</taxon>
        <taxon>Bacillati</taxon>
        <taxon>Bacillota</taxon>
        <taxon>Bacilli</taxon>
        <taxon>Bacillales</taxon>
        <taxon>Paenibacillaceae</taxon>
        <taxon>Brevibacillus</taxon>
    </lineage>
</organism>
<reference evidence="2" key="1">
    <citation type="submission" date="2022-06" db="EMBL/GenBank/DDBJ databases">
        <title>Genome sequencing of Brevibacillus sp. BB3-R1.</title>
        <authorList>
            <person name="Heo J."/>
            <person name="Lee D."/>
            <person name="Won M."/>
            <person name="Han B.-H."/>
            <person name="Hong S.-B."/>
            <person name="Kwon S.-W."/>
        </authorList>
    </citation>
    <scope>NUCLEOTIDE SEQUENCE</scope>
    <source>
        <strain evidence="2">BB3-R1</strain>
    </source>
</reference>
<name>A0ABY4WQA6_9BACL</name>
<dbReference type="EMBL" id="CP098755">
    <property type="protein sequence ID" value="USG68050.1"/>
    <property type="molecule type" value="Genomic_DNA"/>
</dbReference>
<dbReference type="Gene3D" id="3.10.350.10">
    <property type="entry name" value="LysM domain"/>
    <property type="match status" value="1"/>
</dbReference>
<dbReference type="CDD" id="cd00118">
    <property type="entry name" value="LysM"/>
    <property type="match status" value="1"/>
</dbReference>
<dbReference type="Pfam" id="PF01476">
    <property type="entry name" value="LysM"/>
    <property type="match status" value="1"/>
</dbReference>
<dbReference type="SMART" id="SM00257">
    <property type="entry name" value="LysM"/>
    <property type="match status" value="1"/>
</dbReference>
<keyword evidence="3" id="KW-1185">Reference proteome</keyword>
<accession>A0ABY4WQA6</accession>
<evidence type="ECO:0000259" key="1">
    <source>
        <dbReference type="PROSITE" id="PS51782"/>
    </source>
</evidence>
<dbReference type="PROSITE" id="PS51782">
    <property type="entry name" value="LYSM"/>
    <property type="match status" value="1"/>
</dbReference>
<sequence length="118" mass="13351">MSSMTMTNRFAKKPERKVRFGITRGHAILFFAAFTLFFYTLTELVFASGEKPVPSVQHIQAVKEVTVQPGDSLWKLAVDHRSDEGMDVRDLVNEIKSWNKLDGAIIYPGQTLQIPIKP</sequence>
<dbReference type="InterPro" id="IPR036779">
    <property type="entry name" value="LysM_dom_sf"/>
</dbReference>
<dbReference type="InterPro" id="IPR018392">
    <property type="entry name" value="LysM"/>
</dbReference>
<feature type="domain" description="LysM" evidence="1">
    <location>
        <begin position="63"/>
        <end position="114"/>
    </location>
</feature>
<dbReference type="Proteomes" id="UP001056500">
    <property type="component" value="Chromosome"/>
</dbReference>
<dbReference type="SUPFAM" id="SSF54106">
    <property type="entry name" value="LysM domain"/>
    <property type="match status" value="1"/>
</dbReference>
<gene>
    <name evidence="2" type="ORF">NDK47_12535</name>
</gene>
<dbReference type="RefSeq" id="WP_251875347.1">
    <property type="nucleotide sequence ID" value="NZ_CP098755.1"/>
</dbReference>
<proteinExistence type="predicted"/>
<evidence type="ECO:0000313" key="3">
    <source>
        <dbReference type="Proteomes" id="UP001056500"/>
    </source>
</evidence>
<evidence type="ECO:0000313" key="2">
    <source>
        <dbReference type="EMBL" id="USG68050.1"/>
    </source>
</evidence>